<reference evidence="1 2" key="1">
    <citation type="submission" date="2024-05" db="EMBL/GenBank/DDBJ databases">
        <authorList>
            <person name="Wallberg A."/>
        </authorList>
    </citation>
    <scope>NUCLEOTIDE SEQUENCE [LARGE SCALE GENOMIC DNA]</scope>
</reference>
<keyword evidence="2" id="KW-1185">Reference proteome</keyword>
<evidence type="ECO:0000313" key="2">
    <source>
        <dbReference type="Proteomes" id="UP001497623"/>
    </source>
</evidence>
<dbReference type="AlphaFoldDB" id="A0AAV2R022"/>
<sequence>NQISGDRLDHVHEHIQMLQVTASHYSRAHSPHRRYLSSEMITRNLFDEYVHWLENKYPGEPAVLQSFYDKIFTTNYNIVKRKPKTDTCDFCTSLEREIEIKVDFIK</sequence>
<feature type="non-terminal residue" evidence="1">
    <location>
        <position position="1"/>
    </location>
</feature>
<name>A0AAV2R022_MEGNR</name>
<organism evidence="1 2">
    <name type="scientific">Meganyctiphanes norvegica</name>
    <name type="common">Northern krill</name>
    <name type="synonym">Thysanopoda norvegica</name>
    <dbReference type="NCBI Taxonomy" id="48144"/>
    <lineage>
        <taxon>Eukaryota</taxon>
        <taxon>Metazoa</taxon>
        <taxon>Ecdysozoa</taxon>
        <taxon>Arthropoda</taxon>
        <taxon>Crustacea</taxon>
        <taxon>Multicrustacea</taxon>
        <taxon>Malacostraca</taxon>
        <taxon>Eumalacostraca</taxon>
        <taxon>Eucarida</taxon>
        <taxon>Euphausiacea</taxon>
        <taxon>Euphausiidae</taxon>
        <taxon>Meganyctiphanes</taxon>
    </lineage>
</organism>
<protein>
    <submittedName>
        <fullName evidence="1">Uncharacterized protein</fullName>
    </submittedName>
</protein>
<comment type="caution">
    <text evidence="1">The sequence shown here is derived from an EMBL/GenBank/DDBJ whole genome shotgun (WGS) entry which is preliminary data.</text>
</comment>
<dbReference type="EMBL" id="CAXKWB010014170">
    <property type="protein sequence ID" value="CAL4109926.1"/>
    <property type="molecule type" value="Genomic_DNA"/>
</dbReference>
<dbReference type="Proteomes" id="UP001497623">
    <property type="component" value="Unassembled WGS sequence"/>
</dbReference>
<proteinExistence type="predicted"/>
<gene>
    <name evidence="1" type="ORF">MNOR_LOCUS19235</name>
</gene>
<evidence type="ECO:0000313" key="1">
    <source>
        <dbReference type="EMBL" id="CAL4109926.1"/>
    </source>
</evidence>
<accession>A0AAV2R022</accession>